<feature type="region of interest" description="Disordered" evidence="1">
    <location>
        <begin position="98"/>
        <end position="142"/>
    </location>
</feature>
<dbReference type="Proteomes" id="UP000218113">
    <property type="component" value="Unassembled WGS sequence"/>
</dbReference>
<keyword evidence="2" id="KW-0812">Transmembrane</keyword>
<name>A0A2A4SV74_9DELT</name>
<reference evidence="4" key="1">
    <citation type="submission" date="2017-08" db="EMBL/GenBank/DDBJ databases">
        <title>A dynamic microbial community with high functional redundancy inhabits the cold, oxic subseafloor aquifer.</title>
        <authorList>
            <person name="Tully B.J."/>
            <person name="Wheat C.G."/>
            <person name="Glazer B.T."/>
            <person name="Huber J.A."/>
        </authorList>
    </citation>
    <scope>NUCLEOTIDE SEQUENCE [LARGE SCALE GENOMIC DNA]</scope>
</reference>
<proteinExistence type="predicted"/>
<dbReference type="EMBL" id="NVSR01000114">
    <property type="protein sequence ID" value="PCI25306.1"/>
    <property type="molecule type" value="Genomic_DNA"/>
</dbReference>
<sequence length="262" mass="29902">MNRLNASTAFMTAVTLLILALAGATYHFFSEMNSNYVLVQSGISPVRRVMNPYKYTQNKKGLIFSLSFLISGISFTIMVLLPSSEKEAQTRQAILARKAKQPQPAMEPQEAVHEAEGAEETGPSPMEPEEGMEKRDSSKEEMIEELDSLDALEGFAEDSWENITEGEDDVVYGTGPISGAAIMDFVHKFPDSALKFLYRKQLNGKPLTKEEEDIYADWESRNMTRSKIRHYVLNLMEWDQLPRDPLYEIWTRLRDHIFDIIH</sequence>
<evidence type="ECO:0000313" key="4">
    <source>
        <dbReference type="Proteomes" id="UP000218113"/>
    </source>
</evidence>
<feature type="transmembrane region" description="Helical" evidence="2">
    <location>
        <begin position="62"/>
        <end position="81"/>
    </location>
</feature>
<dbReference type="AlphaFoldDB" id="A0A2A4SV74"/>
<accession>A0A2A4SV74</accession>
<comment type="caution">
    <text evidence="3">The sequence shown here is derived from an EMBL/GenBank/DDBJ whole genome shotgun (WGS) entry which is preliminary data.</text>
</comment>
<keyword evidence="2" id="KW-0472">Membrane</keyword>
<protein>
    <submittedName>
        <fullName evidence="3">Uncharacterized protein</fullName>
    </submittedName>
</protein>
<organism evidence="3 4">
    <name type="scientific">SAR324 cluster bacterium</name>
    <dbReference type="NCBI Taxonomy" id="2024889"/>
    <lineage>
        <taxon>Bacteria</taxon>
        <taxon>Deltaproteobacteria</taxon>
        <taxon>SAR324 cluster</taxon>
    </lineage>
</organism>
<evidence type="ECO:0000313" key="3">
    <source>
        <dbReference type="EMBL" id="PCI25306.1"/>
    </source>
</evidence>
<gene>
    <name evidence="3" type="ORF">COB67_10725</name>
</gene>
<feature type="compositionally biased region" description="Basic and acidic residues" evidence="1">
    <location>
        <begin position="131"/>
        <end position="141"/>
    </location>
</feature>
<keyword evidence="2" id="KW-1133">Transmembrane helix</keyword>
<evidence type="ECO:0000256" key="2">
    <source>
        <dbReference type="SAM" id="Phobius"/>
    </source>
</evidence>
<evidence type="ECO:0000256" key="1">
    <source>
        <dbReference type="SAM" id="MobiDB-lite"/>
    </source>
</evidence>